<feature type="transmembrane region" description="Helical" evidence="2">
    <location>
        <begin position="6"/>
        <end position="24"/>
    </location>
</feature>
<name>A0A1H7MIE6_9GAMM</name>
<feature type="transmembrane region" description="Helical" evidence="2">
    <location>
        <begin position="44"/>
        <end position="62"/>
    </location>
</feature>
<organism evidence="3 4">
    <name type="scientific">Ectothiorhodospira marina</name>
    <dbReference type="NCBI Taxonomy" id="1396821"/>
    <lineage>
        <taxon>Bacteria</taxon>
        <taxon>Pseudomonadati</taxon>
        <taxon>Pseudomonadota</taxon>
        <taxon>Gammaproteobacteria</taxon>
        <taxon>Chromatiales</taxon>
        <taxon>Ectothiorhodospiraceae</taxon>
        <taxon>Ectothiorhodospira</taxon>
    </lineage>
</organism>
<feature type="transmembrane region" description="Helical" evidence="2">
    <location>
        <begin position="68"/>
        <end position="88"/>
    </location>
</feature>
<dbReference type="EMBL" id="FOAA01000009">
    <property type="protein sequence ID" value="SEL10924.1"/>
    <property type="molecule type" value="Genomic_DNA"/>
</dbReference>
<keyword evidence="2" id="KW-0472">Membrane</keyword>
<keyword evidence="1" id="KW-0175">Coiled coil</keyword>
<keyword evidence="4" id="KW-1185">Reference proteome</keyword>
<evidence type="ECO:0000313" key="4">
    <source>
        <dbReference type="Proteomes" id="UP000199256"/>
    </source>
</evidence>
<sequence length="312" mass="35021">MGFLQGFAYGLFLSCLPWLIIGMIEPRLAVPVDPPTRWQVLLRYWLIIPFIAFILWATSLFGGFGPTLGGWVAGLLAIFVAIPAERGLRGWLRRRAERRREAEREAAAARERAALERKAREAGLAILDPEQPPVGADELVRALCQTKGDLLKARRPDLASQVDRIYTRYTHVNEVLEGKFDARELTFERSLNLVREVSWTAVDNLNTMASVARGVRGVDVENVRGRLSRQAQMTDEERQALERRLELVEETETRLRELGARNEAAITALDDAAVAVSAVSTDRPRASVAANQALEDLRQFVEKAHHYGRQGE</sequence>
<proteinExistence type="predicted"/>
<keyword evidence="2" id="KW-1133">Transmembrane helix</keyword>
<reference evidence="4" key="1">
    <citation type="submission" date="2016-10" db="EMBL/GenBank/DDBJ databases">
        <authorList>
            <person name="Varghese N."/>
            <person name="Submissions S."/>
        </authorList>
    </citation>
    <scope>NUCLEOTIDE SEQUENCE [LARGE SCALE GENOMIC DNA]</scope>
    <source>
        <strain evidence="4">DSM 241</strain>
    </source>
</reference>
<keyword evidence="2" id="KW-0812">Transmembrane</keyword>
<accession>A0A1H7MIE6</accession>
<dbReference type="AlphaFoldDB" id="A0A1H7MIE6"/>
<feature type="coiled-coil region" evidence="1">
    <location>
        <begin position="92"/>
        <end position="119"/>
    </location>
</feature>
<feature type="coiled-coil region" evidence="1">
    <location>
        <begin position="224"/>
        <end position="258"/>
    </location>
</feature>
<evidence type="ECO:0000313" key="3">
    <source>
        <dbReference type="EMBL" id="SEL10924.1"/>
    </source>
</evidence>
<dbReference type="Proteomes" id="UP000199256">
    <property type="component" value="Unassembled WGS sequence"/>
</dbReference>
<dbReference type="STRING" id="1396821.SAMN05444515_109115"/>
<evidence type="ECO:0008006" key="5">
    <source>
        <dbReference type="Google" id="ProtNLM"/>
    </source>
</evidence>
<protein>
    <recommendedName>
        <fullName evidence="5">Cobyrinic acid a,c-diamide synthase</fullName>
    </recommendedName>
</protein>
<gene>
    <name evidence="3" type="ORF">SAMN05444515_109115</name>
</gene>
<evidence type="ECO:0000256" key="2">
    <source>
        <dbReference type="SAM" id="Phobius"/>
    </source>
</evidence>
<evidence type="ECO:0000256" key="1">
    <source>
        <dbReference type="SAM" id="Coils"/>
    </source>
</evidence>